<evidence type="ECO:0000256" key="1">
    <source>
        <dbReference type="SAM" id="Phobius"/>
    </source>
</evidence>
<evidence type="ECO:0000313" key="2">
    <source>
        <dbReference type="EMBL" id="SFG85893.1"/>
    </source>
</evidence>
<protein>
    <submittedName>
        <fullName evidence="2">Prepilin-type N-terminal cleavage/methylation domain-containing protein</fullName>
    </submittedName>
</protein>
<dbReference type="Pfam" id="PF07963">
    <property type="entry name" value="N_methyl"/>
    <property type="match status" value="1"/>
</dbReference>
<dbReference type="NCBIfam" id="TIGR02532">
    <property type="entry name" value="IV_pilin_GFxxxE"/>
    <property type="match status" value="1"/>
</dbReference>
<dbReference type="EMBL" id="FOOU01000016">
    <property type="protein sequence ID" value="SFG85893.1"/>
    <property type="molecule type" value="Genomic_DNA"/>
</dbReference>
<dbReference type="RefSeq" id="WP_090730011.1">
    <property type="nucleotide sequence ID" value="NZ_FOOU01000016.1"/>
</dbReference>
<keyword evidence="1" id="KW-0472">Membrane</keyword>
<dbReference type="InterPro" id="IPR012902">
    <property type="entry name" value="N_methyl_site"/>
</dbReference>
<evidence type="ECO:0000313" key="3">
    <source>
        <dbReference type="Proteomes" id="UP000198623"/>
    </source>
</evidence>
<dbReference type="OrthoDB" id="6119010at2"/>
<feature type="transmembrane region" description="Helical" evidence="1">
    <location>
        <begin position="12"/>
        <end position="29"/>
    </location>
</feature>
<accession>A0A1I2VA08</accession>
<dbReference type="STRING" id="1045558.SAMN05216175_11618"/>
<keyword evidence="1" id="KW-0812">Transmembrane</keyword>
<sequence length="173" mass="19448">MVNIRKDKGFTLLELVVSLLLILILYGVLSTRLGSVAESAERAAMYGVLGQIQQQINLRLASFYIEGSPHKAKNLLTQNPFSWISPTAKHYGGEIQAGADQTLLAGRWYFDQVSRELVYRVQRNNNLKIQGDDQRNLRFVLKLNGNAADNQQNKAVYSIKIQAVKPFVWDIAA</sequence>
<dbReference type="Proteomes" id="UP000198623">
    <property type="component" value="Unassembled WGS sequence"/>
</dbReference>
<keyword evidence="3" id="KW-1185">Reference proteome</keyword>
<proteinExistence type="predicted"/>
<dbReference type="InterPro" id="IPR045584">
    <property type="entry name" value="Pilin-like"/>
</dbReference>
<organism evidence="2 3">
    <name type="scientific">Neptunomonas qingdaonensis</name>
    <dbReference type="NCBI Taxonomy" id="1045558"/>
    <lineage>
        <taxon>Bacteria</taxon>
        <taxon>Pseudomonadati</taxon>
        <taxon>Pseudomonadota</taxon>
        <taxon>Gammaproteobacteria</taxon>
        <taxon>Oceanospirillales</taxon>
        <taxon>Oceanospirillaceae</taxon>
        <taxon>Neptunomonas</taxon>
    </lineage>
</organism>
<reference evidence="3" key="1">
    <citation type="submission" date="2016-10" db="EMBL/GenBank/DDBJ databases">
        <authorList>
            <person name="Varghese N."/>
            <person name="Submissions S."/>
        </authorList>
    </citation>
    <scope>NUCLEOTIDE SEQUENCE [LARGE SCALE GENOMIC DNA]</scope>
    <source>
        <strain evidence="3">CGMCC 1.10971</strain>
    </source>
</reference>
<keyword evidence="1" id="KW-1133">Transmembrane helix</keyword>
<dbReference type="SUPFAM" id="SSF54523">
    <property type="entry name" value="Pili subunits"/>
    <property type="match status" value="1"/>
</dbReference>
<dbReference type="AlphaFoldDB" id="A0A1I2VA08"/>
<gene>
    <name evidence="2" type="ORF">SAMN05216175_11618</name>
</gene>
<name>A0A1I2VA08_9GAMM</name>